<feature type="non-terminal residue" evidence="2">
    <location>
        <position position="1"/>
    </location>
</feature>
<dbReference type="Pfam" id="PF11712">
    <property type="entry name" value="Vma12"/>
    <property type="match status" value="1"/>
</dbReference>
<evidence type="ECO:0000313" key="3">
    <source>
        <dbReference type="Proteomes" id="UP000054018"/>
    </source>
</evidence>
<dbReference type="HOGENOM" id="CLU_083084_0_0_1"/>
<evidence type="ECO:0000256" key="1">
    <source>
        <dbReference type="SAM" id="Phobius"/>
    </source>
</evidence>
<dbReference type="AlphaFoldDB" id="A0A0C9ZGL9"/>
<accession>A0A0C9ZGL9</accession>
<feature type="transmembrane region" description="Helical" evidence="1">
    <location>
        <begin position="149"/>
        <end position="170"/>
    </location>
</feature>
<dbReference type="EMBL" id="KN833749">
    <property type="protein sequence ID" value="KIK21647.1"/>
    <property type="molecule type" value="Genomic_DNA"/>
</dbReference>
<dbReference type="OrthoDB" id="3193718at2759"/>
<keyword evidence="1" id="KW-1133">Transmembrane helix</keyword>
<gene>
    <name evidence="2" type="ORF">PISMIDRAFT_57759</name>
</gene>
<reference evidence="2 3" key="1">
    <citation type="submission" date="2014-04" db="EMBL/GenBank/DDBJ databases">
        <authorList>
            <consortium name="DOE Joint Genome Institute"/>
            <person name="Kuo A."/>
            <person name="Kohler A."/>
            <person name="Costa M.D."/>
            <person name="Nagy L.G."/>
            <person name="Floudas D."/>
            <person name="Copeland A."/>
            <person name="Barry K.W."/>
            <person name="Cichocki N."/>
            <person name="Veneault-Fourrey C."/>
            <person name="LaButti K."/>
            <person name="Lindquist E.A."/>
            <person name="Lipzen A."/>
            <person name="Lundell T."/>
            <person name="Morin E."/>
            <person name="Murat C."/>
            <person name="Sun H."/>
            <person name="Tunlid A."/>
            <person name="Henrissat B."/>
            <person name="Grigoriev I.V."/>
            <person name="Hibbett D.S."/>
            <person name="Martin F."/>
            <person name="Nordberg H.P."/>
            <person name="Cantor M.N."/>
            <person name="Hua S.X."/>
        </authorList>
    </citation>
    <scope>NUCLEOTIDE SEQUENCE [LARGE SCALE GENOMIC DNA]</scope>
    <source>
        <strain evidence="2 3">441</strain>
    </source>
</reference>
<dbReference type="STRING" id="765257.A0A0C9ZGL9"/>
<proteinExistence type="predicted"/>
<keyword evidence="1" id="KW-0812">Transmembrane</keyword>
<feature type="transmembrane region" description="Helical" evidence="1">
    <location>
        <begin position="116"/>
        <end position="137"/>
    </location>
</feature>
<organism evidence="2 3">
    <name type="scientific">Pisolithus microcarpus 441</name>
    <dbReference type="NCBI Taxonomy" id="765257"/>
    <lineage>
        <taxon>Eukaryota</taxon>
        <taxon>Fungi</taxon>
        <taxon>Dikarya</taxon>
        <taxon>Basidiomycota</taxon>
        <taxon>Agaricomycotina</taxon>
        <taxon>Agaricomycetes</taxon>
        <taxon>Agaricomycetidae</taxon>
        <taxon>Boletales</taxon>
        <taxon>Sclerodermatineae</taxon>
        <taxon>Pisolithaceae</taxon>
        <taxon>Pisolithus</taxon>
    </lineage>
</organism>
<sequence>LNVSLGAHLRETLVAIQKITPTDLFDDLAPYVSSDEQHSAQVAVIPYDTLQRISKWTRTPEGTKALQNCSPPLDPQSYSMVSLLAGCRTSPEKRFPPHVVKDPLEESRRASETRKAIATVANGALSVVGTGAATWWASEWTGLKLEWRTLLAVATALIVALSEIILYIIWDTRK</sequence>
<protein>
    <submittedName>
        <fullName evidence="2">Uncharacterized protein</fullName>
    </submittedName>
</protein>
<dbReference type="InterPro" id="IPR021013">
    <property type="entry name" value="ATPase_Vma12"/>
</dbReference>
<evidence type="ECO:0000313" key="2">
    <source>
        <dbReference type="EMBL" id="KIK21647.1"/>
    </source>
</evidence>
<keyword evidence="1" id="KW-0472">Membrane</keyword>
<feature type="non-terminal residue" evidence="2">
    <location>
        <position position="174"/>
    </location>
</feature>
<dbReference type="Proteomes" id="UP000054018">
    <property type="component" value="Unassembled WGS sequence"/>
</dbReference>
<dbReference type="GO" id="GO:0070072">
    <property type="term" value="P:vacuolar proton-transporting V-type ATPase complex assembly"/>
    <property type="evidence" value="ECO:0007669"/>
    <property type="project" value="InterPro"/>
</dbReference>
<reference evidence="3" key="2">
    <citation type="submission" date="2015-01" db="EMBL/GenBank/DDBJ databases">
        <title>Evolutionary Origins and Diversification of the Mycorrhizal Mutualists.</title>
        <authorList>
            <consortium name="DOE Joint Genome Institute"/>
            <consortium name="Mycorrhizal Genomics Consortium"/>
            <person name="Kohler A."/>
            <person name="Kuo A."/>
            <person name="Nagy L.G."/>
            <person name="Floudas D."/>
            <person name="Copeland A."/>
            <person name="Barry K.W."/>
            <person name="Cichocki N."/>
            <person name="Veneault-Fourrey C."/>
            <person name="LaButti K."/>
            <person name="Lindquist E.A."/>
            <person name="Lipzen A."/>
            <person name="Lundell T."/>
            <person name="Morin E."/>
            <person name="Murat C."/>
            <person name="Riley R."/>
            <person name="Ohm R."/>
            <person name="Sun H."/>
            <person name="Tunlid A."/>
            <person name="Henrissat B."/>
            <person name="Grigoriev I.V."/>
            <person name="Hibbett D.S."/>
            <person name="Martin F."/>
        </authorList>
    </citation>
    <scope>NUCLEOTIDE SEQUENCE [LARGE SCALE GENOMIC DNA]</scope>
    <source>
        <strain evidence="3">441</strain>
    </source>
</reference>
<keyword evidence="3" id="KW-1185">Reference proteome</keyword>
<name>A0A0C9ZGL9_9AGAM</name>